<sequence length="310" mass="35597">MTLESGMSLDSVLSRVAAVVQQHSIKCYLAMPNLIDELALSKEEVAQIAQLLNSEPMVATDTLYQAKHQVEVLPRRRQFMLNRGVFPFVYFTMAQWFEEQGAKVVFAHYLQQASEGFDDLGHRWTILFSFIEAWPLIDNERQRCRFIERFTEFTVTSFHLPQASPGPLPKAHGETLRSSKSLPVMIDSIIEHPGFFGHHWITLNGLLTHRQTLGEVRFIKAVTEVYLQGYRLSEDPDDHPEVPWHQQVEGGLKHQCRKLLLESDINLHQITLANAALRLHRHALLSDKQRQKLVMGVAFFVEDITRFGNS</sequence>
<dbReference type="AlphaFoldDB" id="A0A4U1BK54"/>
<gene>
    <name evidence="1" type="ORF">FCL42_16355</name>
</gene>
<protein>
    <submittedName>
        <fullName evidence="1">Uncharacterized protein</fullName>
    </submittedName>
</protein>
<dbReference type="Proteomes" id="UP000305675">
    <property type="component" value="Unassembled WGS sequence"/>
</dbReference>
<dbReference type="OrthoDB" id="5865284at2"/>
<keyword evidence="2" id="KW-1185">Reference proteome</keyword>
<evidence type="ECO:0000313" key="2">
    <source>
        <dbReference type="Proteomes" id="UP000305675"/>
    </source>
</evidence>
<evidence type="ECO:0000313" key="1">
    <source>
        <dbReference type="EMBL" id="TKB51990.1"/>
    </source>
</evidence>
<organism evidence="1 2">
    <name type="scientific">Ferrimonas aestuarii</name>
    <dbReference type="NCBI Taxonomy" id="2569539"/>
    <lineage>
        <taxon>Bacteria</taxon>
        <taxon>Pseudomonadati</taxon>
        <taxon>Pseudomonadota</taxon>
        <taxon>Gammaproteobacteria</taxon>
        <taxon>Alteromonadales</taxon>
        <taxon>Ferrimonadaceae</taxon>
        <taxon>Ferrimonas</taxon>
    </lineage>
</organism>
<dbReference type="EMBL" id="SWCJ01000015">
    <property type="protein sequence ID" value="TKB51990.1"/>
    <property type="molecule type" value="Genomic_DNA"/>
</dbReference>
<proteinExistence type="predicted"/>
<reference evidence="1 2" key="1">
    <citation type="submission" date="2019-04" db="EMBL/GenBank/DDBJ databases">
        <authorList>
            <person name="Hwang J.C."/>
        </authorList>
    </citation>
    <scope>NUCLEOTIDE SEQUENCE [LARGE SCALE GENOMIC DNA]</scope>
    <source>
        <strain evidence="1 2">IMCC35002</strain>
    </source>
</reference>
<accession>A0A4U1BK54</accession>
<dbReference type="RefSeq" id="WP_136864504.1">
    <property type="nucleotide sequence ID" value="NZ_SWCJ01000015.1"/>
</dbReference>
<name>A0A4U1BK54_9GAMM</name>
<comment type="caution">
    <text evidence="1">The sequence shown here is derived from an EMBL/GenBank/DDBJ whole genome shotgun (WGS) entry which is preliminary data.</text>
</comment>